<dbReference type="Pfam" id="PF00069">
    <property type="entry name" value="Pkinase"/>
    <property type="match status" value="1"/>
</dbReference>
<proteinExistence type="predicted"/>
<dbReference type="InterPro" id="IPR008266">
    <property type="entry name" value="Tyr_kinase_AS"/>
</dbReference>
<dbReference type="PANTHER" id="PTHR43289">
    <property type="entry name" value="MITOGEN-ACTIVATED PROTEIN KINASE KINASE KINASE 20-RELATED"/>
    <property type="match status" value="1"/>
</dbReference>
<keyword evidence="1" id="KW-0808">Transferase</keyword>
<dbReference type="PROSITE" id="PS00109">
    <property type="entry name" value="PROTEIN_KINASE_TYR"/>
    <property type="match status" value="1"/>
</dbReference>
<evidence type="ECO:0000313" key="8">
    <source>
        <dbReference type="Proteomes" id="UP001528040"/>
    </source>
</evidence>
<organism evidence="7 8">
    <name type="scientific">Aliiroseovarius salicola</name>
    <dbReference type="NCBI Taxonomy" id="3009082"/>
    <lineage>
        <taxon>Bacteria</taxon>
        <taxon>Pseudomonadati</taxon>
        <taxon>Pseudomonadota</taxon>
        <taxon>Alphaproteobacteria</taxon>
        <taxon>Rhodobacterales</taxon>
        <taxon>Paracoccaceae</taxon>
        <taxon>Aliiroseovarius</taxon>
    </lineage>
</organism>
<evidence type="ECO:0000256" key="1">
    <source>
        <dbReference type="ARBA" id="ARBA00022679"/>
    </source>
</evidence>
<dbReference type="Proteomes" id="UP001528040">
    <property type="component" value="Unassembled WGS sequence"/>
</dbReference>
<accession>A0ABT4VX66</accession>
<keyword evidence="4" id="KW-0067">ATP-binding</keyword>
<evidence type="ECO:0000256" key="4">
    <source>
        <dbReference type="ARBA" id="ARBA00022840"/>
    </source>
</evidence>
<dbReference type="Gene3D" id="1.10.510.10">
    <property type="entry name" value="Transferase(Phosphotransferase) domain 1"/>
    <property type="match status" value="1"/>
</dbReference>
<dbReference type="RefSeq" id="WP_271052435.1">
    <property type="nucleotide sequence ID" value="NZ_JAQIIO010000001.1"/>
</dbReference>
<name>A0ABT4VX66_9RHOB</name>
<comment type="caution">
    <text evidence="7">The sequence shown here is derived from an EMBL/GenBank/DDBJ whole genome shotgun (WGS) entry which is preliminary data.</text>
</comment>
<keyword evidence="3 7" id="KW-0418">Kinase</keyword>
<reference evidence="7 8" key="1">
    <citation type="submission" date="2023-01" db="EMBL/GenBank/DDBJ databases">
        <authorList>
            <person name="Yoon J.-W."/>
        </authorList>
    </citation>
    <scope>NUCLEOTIDE SEQUENCE [LARGE SCALE GENOMIC DNA]</scope>
    <source>
        <strain evidence="7 8">KMU-50</strain>
    </source>
</reference>
<dbReference type="PROSITE" id="PS50011">
    <property type="entry name" value="PROTEIN_KINASE_DOM"/>
    <property type="match status" value="1"/>
</dbReference>
<keyword evidence="2" id="KW-0547">Nucleotide-binding</keyword>
<gene>
    <name evidence="7" type="ORF">O2N63_02005</name>
</gene>
<feature type="domain" description="Protein kinase" evidence="6">
    <location>
        <begin position="31"/>
        <end position="315"/>
    </location>
</feature>
<evidence type="ECO:0000256" key="2">
    <source>
        <dbReference type="ARBA" id="ARBA00022741"/>
    </source>
</evidence>
<evidence type="ECO:0000313" key="7">
    <source>
        <dbReference type="EMBL" id="MDA5092855.1"/>
    </source>
</evidence>
<sequence length="467" mass="52829">MDNSANIEVTDNLNSFGDELSPGTELCGQQYVIDSYLNSGGFGITYLARDSLGRKIVIKECFPGAICCRTEQTVRLRSKANESEFSKILELFEREARALSELQHPYIVGVHQIFNDNDTAYMALDYIDGHDLLQVIEKEPERLYPDQIKQLLLKILDAVAYMHDRDILHRDISPDNILLEADNTPVLIDFGAARESATRVSRVLSKVLTVKDGYSPQEFYLAESEQAFSSDLYALAATFYHLVSGKAPPSSQVRLAAAAKQQEDPLDPLNAETIKGYDPYFLEAINRCLNIFPNKRLQNAREWRDLIDTERRKRLALEEAQNDREMEMRIAQLVQDSQQQTPLEPPAAQPAPPPDNAVSQPELDLAADTNLADTERDEVDAYMDEAAPDQTELDAELENYDDFPVVSTWNVVPLDDELNDEPDFEPDFEEANSKERSGKMFGQFFAGSYLIRAFRVALGMRVREVNR</sequence>
<evidence type="ECO:0000256" key="5">
    <source>
        <dbReference type="SAM" id="MobiDB-lite"/>
    </source>
</evidence>
<dbReference type="EMBL" id="JAQIIO010000001">
    <property type="protein sequence ID" value="MDA5092855.1"/>
    <property type="molecule type" value="Genomic_DNA"/>
</dbReference>
<dbReference type="InterPro" id="IPR011009">
    <property type="entry name" value="Kinase-like_dom_sf"/>
</dbReference>
<dbReference type="GO" id="GO:0016301">
    <property type="term" value="F:kinase activity"/>
    <property type="evidence" value="ECO:0007669"/>
    <property type="project" value="UniProtKB-KW"/>
</dbReference>
<dbReference type="InterPro" id="IPR000719">
    <property type="entry name" value="Prot_kinase_dom"/>
</dbReference>
<protein>
    <submittedName>
        <fullName evidence="7">Serine/threonine-protein kinase</fullName>
    </submittedName>
</protein>
<feature type="compositionally biased region" description="Pro residues" evidence="5">
    <location>
        <begin position="343"/>
        <end position="355"/>
    </location>
</feature>
<evidence type="ECO:0000259" key="6">
    <source>
        <dbReference type="PROSITE" id="PS50011"/>
    </source>
</evidence>
<evidence type="ECO:0000256" key="3">
    <source>
        <dbReference type="ARBA" id="ARBA00022777"/>
    </source>
</evidence>
<feature type="region of interest" description="Disordered" evidence="5">
    <location>
        <begin position="337"/>
        <end position="360"/>
    </location>
</feature>
<dbReference type="PANTHER" id="PTHR43289:SF6">
    <property type="entry name" value="SERINE_THREONINE-PROTEIN KINASE NEKL-3"/>
    <property type="match status" value="1"/>
</dbReference>
<keyword evidence="8" id="KW-1185">Reference proteome</keyword>
<dbReference type="SUPFAM" id="SSF56112">
    <property type="entry name" value="Protein kinase-like (PK-like)"/>
    <property type="match status" value="1"/>
</dbReference>
<dbReference type="CDD" id="cd14014">
    <property type="entry name" value="STKc_PknB_like"/>
    <property type="match status" value="1"/>
</dbReference>